<organism evidence="5 6">
    <name type="scientific">Phlyctema vagabunda</name>
    <dbReference type="NCBI Taxonomy" id="108571"/>
    <lineage>
        <taxon>Eukaryota</taxon>
        <taxon>Fungi</taxon>
        <taxon>Dikarya</taxon>
        <taxon>Ascomycota</taxon>
        <taxon>Pezizomycotina</taxon>
        <taxon>Leotiomycetes</taxon>
        <taxon>Helotiales</taxon>
        <taxon>Dermateaceae</taxon>
        <taxon>Phlyctema</taxon>
    </lineage>
</organism>
<evidence type="ECO:0000256" key="3">
    <source>
        <dbReference type="SAM" id="MobiDB-lite"/>
    </source>
</evidence>
<feature type="region of interest" description="Disordered" evidence="3">
    <location>
        <begin position="341"/>
        <end position="362"/>
    </location>
</feature>
<evidence type="ECO:0000313" key="5">
    <source>
        <dbReference type="EMBL" id="KAL3427431.1"/>
    </source>
</evidence>
<protein>
    <submittedName>
        <fullName evidence="5">ABC transporter</fullName>
    </submittedName>
</protein>
<dbReference type="SUPFAM" id="SSF52540">
    <property type="entry name" value="P-loop containing nucleoside triphosphate hydrolases"/>
    <property type="match status" value="2"/>
</dbReference>
<evidence type="ECO:0000313" key="6">
    <source>
        <dbReference type="Proteomes" id="UP001629113"/>
    </source>
</evidence>
<dbReference type="InterPro" id="IPR003593">
    <property type="entry name" value="AAA+_ATPase"/>
</dbReference>
<reference evidence="5 6" key="1">
    <citation type="submission" date="2024-06" db="EMBL/GenBank/DDBJ databases">
        <title>Complete genome of Phlyctema vagabunda strain 19-DSS-EL-015.</title>
        <authorList>
            <person name="Fiorenzani C."/>
        </authorList>
    </citation>
    <scope>NUCLEOTIDE SEQUENCE [LARGE SCALE GENOMIC DNA]</scope>
    <source>
        <strain evidence="5 6">19-DSS-EL-015</strain>
    </source>
</reference>
<dbReference type="CDD" id="cd00267">
    <property type="entry name" value="ABC_ATPase"/>
    <property type="match status" value="1"/>
</dbReference>
<keyword evidence="6" id="KW-1185">Reference proteome</keyword>
<keyword evidence="2" id="KW-0067">ATP-binding</keyword>
<name>A0ABR4PX18_9HELO</name>
<comment type="caution">
    <text evidence="5">The sequence shown here is derived from an EMBL/GenBank/DDBJ whole genome shotgun (WGS) entry which is preliminary data.</text>
</comment>
<evidence type="ECO:0000256" key="1">
    <source>
        <dbReference type="ARBA" id="ARBA00022741"/>
    </source>
</evidence>
<keyword evidence="1" id="KW-0547">Nucleotide-binding</keyword>
<evidence type="ECO:0000256" key="2">
    <source>
        <dbReference type="ARBA" id="ARBA00022840"/>
    </source>
</evidence>
<dbReference type="InterPro" id="IPR003439">
    <property type="entry name" value="ABC_transporter-like_ATP-bd"/>
</dbReference>
<dbReference type="PANTHER" id="PTHR43514:SF4">
    <property type="entry name" value="ABC TRANSPORTER I FAMILY MEMBER 10"/>
    <property type="match status" value="1"/>
</dbReference>
<dbReference type="Gene3D" id="3.40.50.300">
    <property type="entry name" value="P-loop containing nucleotide triphosphate hydrolases"/>
    <property type="match status" value="2"/>
</dbReference>
<dbReference type="Proteomes" id="UP001629113">
    <property type="component" value="Unassembled WGS sequence"/>
</dbReference>
<feature type="domain" description="ABC transporter" evidence="4">
    <location>
        <begin position="42"/>
        <end position="303"/>
    </location>
</feature>
<dbReference type="EMBL" id="JBFCZG010000001">
    <property type="protein sequence ID" value="KAL3427431.1"/>
    <property type="molecule type" value="Genomic_DNA"/>
</dbReference>
<accession>A0ABR4PX18</accession>
<dbReference type="InterPro" id="IPR050334">
    <property type="entry name" value="Molybdenum_import_ModC"/>
</dbReference>
<dbReference type="PANTHER" id="PTHR43514">
    <property type="entry name" value="ABC TRANSPORTER I FAMILY MEMBER 10"/>
    <property type="match status" value="1"/>
</dbReference>
<dbReference type="Pfam" id="PF00005">
    <property type="entry name" value="ABC_tran"/>
    <property type="match status" value="2"/>
</dbReference>
<gene>
    <name evidence="5" type="ORF">PVAG01_00940</name>
</gene>
<sequence length="690" mass="76730">MRPPNFHRYKKILHLRLQRPYSQAVIQIKDGTFYRNHPNSVLATNQLSNPPLFKGLDFNLPSSATKERSHYVAIIGPSSSGKTTFLHILRGQHVCIPPATRTWPSLEAEVDGTSKRGLSAIKYVGFDGEQGLGSQAPKSAYLSARYESRREETDFNVLDYLQGNTELNPFRTDDEPVIDSQALEQVIEDLRLGELANMPVSNLSNGQTRRARIAKALLGRPEALLLDEPFMGLDPPTLLTLSPLLHRIAEAKGPRIVLTLRPQDPIPDWIDYIYYLKGNCEVALSGAKDDVLRGLRRYVEGVRTGEVEPDIHMPVHTVNEVGRQLTPHGIIERNLSTRKLGAQPTPKEISPVSKQSDTPGIGEPLVEMEGARVRYGSKTVLGNWQQNVNGGTKDGLWWTVRRGERWGIFGPNGSGKTTILSLISSDHPQTYSLPIKLFGRSRLPEPGQLGISIFDIQARIGQSSPEIHNHMPSSLTVRQVLENAWSETFRGVPKLNDQANARVEACLRWFEEDLNPSAEVRAKQNEDVKPEPSKLAWAQDALFGGLPFSGQRVALFLRAIIKQPDLIILDEAFSGMDDGVRDRCLLFLAHGETKEYSNSESHGDGRTLQRDVVESTVSKANNVKIQGLSKDQALLCISHVREEIPGCVREWICLPEANEGKPARFGRLDGPIEGNPTGWNEIWGLSKSLP</sequence>
<dbReference type="SMART" id="SM00382">
    <property type="entry name" value="AAA"/>
    <property type="match status" value="2"/>
</dbReference>
<dbReference type="InterPro" id="IPR027417">
    <property type="entry name" value="P-loop_NTPase"/>
</dbReference>
<proteinExistence type="predicted"/>
<dbReference type="PROSITE" id="PS50893">
    <property type="entry name" value="ABC_TRANSPORTER_2"/>
    <property type="match status" value="1"/>
</dbReference>
<evidence type="ECO:0000259" key="4">
    <source>
        <dbReference type="PROSITE" id="PS50893"/>
    </source>
</evidence>